<dbReference type="EMBL" id="JAIFRP010000003">
    <property type="protein sequence ID" value="KAK2588623.1"/>
    <property type="molecule type" value="Genomic_DNA"/>
</dbReference>
<comment type="caution">
    <text evidence="1">The sequence shown here is derived from an EMBL/GenBank/DDBJ whole genome shotgun (WGS) entry which is preliminary data.</text>
</comment>
<dbReference type="AlphaFoldDB" id="A0AAD9RZX9"/>
<gene>
    <name evidence="1" type="ORF">KPH14_006391</name>
</gene>
<organism evidence="1 2">
    <name type="scientific">Odynerus spinipes</name>
    <dbReference type="NCBI Taxonomy" id="1348599"/>
    <lineage>
        <taxon>Eukaryota</taxon>
        <taxon>Metazoa</taxon>
        <taxon>Ecdysozoa</taxon>
        <taxon>Arthropoda</taxon>
        <taxon>Hexapoda</taxon>
        <taxon>Insecta</taxon>
        <taxon>Pterygota</taxon>
        <taxon>Neoptera</taxon>
        <taxon>Endopterygota</taxon>
        <taxon>Hymenoptera</taxon>
        <taxon>Apocrita</taxon>
        <taxon>Aculeata</taxon>
        <taxon>Vespoidea</taxon>
        <taxon>Vespidae</taxon>
        <taxon>Eumeninae</taxon>
        <taxon>Odynerus</taxon>
    </lineage>
</organism>
<reference evidence="1" key="2">
    <citation type="journal article" date="2023" name="Commun. Biol.">
        <title>Intrasexual cuticular hydrocarbon dimorphism in a wasp sheds light on hydrocarbon biosynthesis genes in Hymenoptera.</title>
        <authorList>
            <person name="Moris V.C."/>
            <person name="Podsiadlowski L."/>
            <person name="Martin S."/>
            <person name="Oeyen J.P."/>
            <person name="Donath A."/>
            <person name="Petersen M."/>
            <person name="Wilbrandt J."/>
            <person name="Misof B."/>
            <person name="Liedtke D."/>
            <person name="Thamm M."/>
            <person name="Scheiner R."/>
            <person name="Schmitt T."/>
            <person name="Niehuis O."/>
        </authorList>
    </citation>
    <scope>NUCLEOTIDE SEQUENCE</scope>
    <source>
        <strain evidence="1">GBR_01_08_01A</strain>
    </source>
</reference>
<reference evidence="1" key="1">
    <citation type="submission" date="2021-08" db="EMBL/GenBank/DDBJ databases">
        <authorList>
            <person name="Misof B."/>
            <person name="Oliver O."/>
            <person name="Podsiadlowski L."/>
            <person name="Donath A."/>
            <person name="Peters R."/>
            <person name="Mayer C."/>
            <person name="Rust J."/>
            <person name="Gunkel S."/>
            <person name="Lesny P."/>
            <person name="Martin S."/>
            <person name="Oeyen J.P."/>
            <person name="Petersen M."/>
            <person name="Panagiotis P."/>
            <person name="Wilbrandt J."/>
            <person name="Tanja T."/>
        </authorList>
    </citation>
    <scope>NUCLEOTIDE SEQUENCE</scope>
    <source>
        <strain evidence="1">GBR_01_08_01A</strain>
        <tissue evidence="1">Thorax + abdomen</tissue>
    </source>
</reference>
<protein>
    <submittedName>
        <fullName evidence="1">Uncharacterized protein</fullName>
    </submittedName>
</protein>
<name>A0AAD9RZX9_9HYME</name>
<sequence length="66" mass="7360">MRGLQLQTLLFPMNYQFEEEGKDIALNEAQFPHKQVSLFKDTSSGAYAVEIPRLLDMILGYAGGAP</sequence>
<dbReference type="Proteomes" id="UP001258017">
    <property type="component" value="Unassembled WGS sequence"/>
</dbReference>
<keyword evidence="2" id="KW-1185">Reference proteome</keyword>
<evidence type="ECO:0000313" key="1">
    <source>
        <dbReference type="EMBL" id="KAK2588623.1"/>
    </source>
</evidence>
<proteinExistence type="predicted"/>
<accession>A0AAD9RZX9</accession>
<evidence type="ECO:0000313" key="2">
    <source>
        <dbReference type="Proteomes" id="UP001258017"/>
    </source>
</evidence>